<evidence type="ECO:0000313" key="6">
    <source>
        <dbReference type="EMBL" id="SPM30810.1"/>
    </source>
</evidence>
<evidence type="ECO:0000256" key="1">
    <source>
        <dbReference type="ARBA" id="ARBA00008383"/>
    </source>
</evidence>
<evidence type="ECO:0000313" key="7">
    <source>
        <dbReference type="Proteomes" id="UP000241595"/>
    </source>
</evidence>
<organism evidence="6 7">
    <name type="scientific">Mycobacterium terramassiliense</name>
    <dbReference type="NCBI Taxonomy" id="1841859"/>
    <lineage>
        <taxon>Bacteria</taxon>
        <taxon>Bacillati</taxon>
        <taxon>Actinomycetota</taxon>
        <taxon>Actinomycetes</taxon>
        <taxon>Mycobacteriales</taxon>
        <taxon>Mycobacteriaceae</taxon>
        <taxon>Mycobacterium</taxon>
    </lineage>
</organism>
<dbReference type="EMBL" id="FTRV01000015">
    <property type="protein sequence ID" value="SPM30810.1"/>
    <property type="molecule type" value="Genomic_DNA"/>
</dbReference>
<dbReference type="InterPro" id="IPR050509">
    <property type="entry name" value="CoA-transferase_III"/>
</dbReference>
<dbReference type="SUPFAM" id="SSF89796">
    <property type="entry name" value="CoA-transferase family III (CaiB/BaiF)"/>
    <property type="match status" value="1"/>
</dbReference>
<dbReference type="InterPro" id="IPR003673">
    <property type="entry name" value="CoA-Trfase_fam_III"/>
</dbReference>
<dbReference type="Gene3D" id="3.40.50.10540">
    <property type="entry name" value="Crotonobetainyl-coa:carnitine coa-transferase, domain 1"/>
    <property type="match status" value="1"/>
</dbReference>
<dbReference type="STRING" id="1841859.GCA_900157385_04320"/>
<dbReference type="PANTHER" id="PTHR48228:SF5">
    <property type="entry name" value="ALPHA-METHYLACYL-COA RACEMASE"/>
    <property type="match status" value="1"/>
</dbReference>
<dbReference type="GO" id="GO:0016740">
    <property type="term" value="F:transferase activity"/>
    <property type="evidence" value="ECO:0007669"/>
    <property type="project" value="UniProtKB-KW"/>
</dbReference>
<reference evidence="6 7" key="1">
    <citation type="submission" date="2017-01" db="EMBL/GenBank/DDBJ databases">
        <authorList>
            <consortium name="Urmite Genomes"/>
        </authorList>
    </citation>
    <scope>NUCLEOTIDE SEQUENCE [LARGE SCALE GENOMIC DNA]</scope>
    <source>
        <strain evidence="6 7">AB308</strain>
    </source>
</reference>
<dbReference type="FunFam" id="3.40.50.10540:FF:000004">
    <property type="entry name" value="Probable alpha-methylacyl-CoA racemase mcr"/>
    <property type="match status" value="1"/>
</dbReference>
<dbReference type="FunFam" id="3.30.1540.10:FF:000004">
    <property type="entry name" value="Probable alpha-methylacyl-CoA racemase mcr"/>
    <property type="match status" value="1"/>
</dbReference>
<dbReference type="InterPro" id="IPR044855">
    <property type="entry name" value="CoA-Trfase_III_dom3_sf"/>
</dbReference>
<dbReference type="Proteomes" id="UP000241595">
    <property type="component" value="Unassembled WGS sequence"/>
</dbReference>
<dbReference type="GO" id="GO:0008111">
    <property type="term" value="F:alpha-methylacyl-CoA racemase activity"/>
    <property type="evidence" value="ECO:0007669"/>
    <property type="project" value="UniProtKB-EC"/>
</dbReference>
<proteinExistence type="inferred from homology"/>
<sequence>VAGGPLAGVRVIELGGIGPGPHAGMMLADLGADVVRVRRPGGLTMPPEDRDLLHRGKRIVDLDVKAQPQALLELAGKADVLLDCFRPGTCERLGIGPDDCAAVNPRLIFARITGWGQQGPVARTAGHDINYLSQTGALSALGYRDRPPMPPLNLVADFGGGSMLVLLGIAVALYERERSGKGQVVDAAMVDGVSLLAQMMWTMKATGSLRDERESFLLDGGAPFYRCYETSDGKYMAVGAIEPQFFAALLTGLGLSPEEVPGQLDIGSYQRMYDVFAERFASRTREEWTTIFAGTDACVTPVLTWSEAATDDHLNARSTVITAHGVEQAAPAPRFSRTPAGPVGPPPAATTPLTEIGW</sequence>
<gene>
    <name evidence="6" type="ORF">MTAB308_4319</name>
</gene>
<evidence type="ECO:0000256" key="2">
    <source>
        <dbReference type="ARBA" id="ARBA00023235"/>
    </source>
</evidence>
<feature type="region of interest" description="Disordered" evidence="5">
    <location>
        <begin position="330"/>
        <end position="358"/>
    </location>
</feature>
<evidence type="ECO:0000256" key="5">
    <source>
        <dbReference type="SAM" id="MobiDB-lite"/>
    </source>
</evidence>
<dbReference type="EC" id="5.1.99.4" evidence="3"/>
<dbReference type="PANTHER" id="PTHR48228">
    <property type="entry name" value="SUCCINYL-COA--D-CITRAMALATE COA-TRANSFERASE"/>
    <property type="match status" value="1"/>
</dbReference>
<dbReference type="AlphaFoldDB" id="A0A2U3NH49"/>
<dbReference type="InterPro" id="IPR023606">
    <property type="entry name" value="CoA-Trfase_III_dom_1_sf"/>
</dbReference>
<feature type="non-terminal residue" evidence="6">
    <location>
        <position position="1"/>
    </location>
</feature>
<keyword evidence="2" id="KW-0413">Isomerase</keyword>
<dbReference type="Gene3D" id="3.30.1540.10">
    <property type="entry name" value="formyl-coa transferase, domain 3"/>
    <property type="match status" value="1"/>
</dbReference>
<evidence type="ECO:0000256" key="4">
    <source>
        <dbReference type="ARBA" id="ARBA00074506"/>
    </source>
</evidence>
<protein>
    <recommendedName>
        <fullName evidence="4">Alpha-methylacyl-CoA racemase</fullName>
        <ecNumber evidence="3">5.1.99.4</ecNumber>
    </recommendedName>
</protein>
<keyword evidence="7" id="KW-1185">Reference proteome</keyword>
<evidence type="ECO:0000256" key="3">
    <source>
        <dbReference type="ARBA" id="ARBA00066407"/>
    </source>
</evidence>
<comment type="similarity">
    <text evidence="1">Belongs to the CoA-transferase III family.</text>
</comment>
<name>A0A2U3NH49_9MYCO</name>
<keyword evidence="6" id="KW-0808">Transferase</keyword>
<dbReference type="Pfam" id="PF02515">
    <property type="entry name" value="CoA_transf_3"/>
    <property type="match status" value="1"/>
</dbReference>
<accession>A0A2U3NH49</accession>